<organism evidence="1 2">
    <name type="scientific">Trypanosoma equiperdum</name>
    <dbReference type="NCBI Taxonomy" id="5694"/>
    <lineage>
        <taxon>Eukaryota</taxon>
        <taxon>Discoba</taxon>
        <taxon>Euglenozoa</taxon>
        <taxon>Kinetoplastea</taxon>
        <taxon>Metakinetoplastina</taxon>
        <taxon>Trypanosomatida</taxon>
        <taxon>Trypanosomatidae</taxon>
        <taxon>Trypanosoma</taxon>
    </lineage>
</organism>
<accession>A0A1G4IGC7</accession>
<sequence>MLAGLFYKQIGFHACDAKSSADGVTEVRERDMDRVIRSESLTLCRDADFSEDVDFSNEVSVTATGCNGAQHRSSLPKCDGCDLHSGFGSSGNDVEEILTEEDVGIFFEKFKAVVGGYLIRMRWRSGFCRRLRRFILENCKVENLSIGERGATSSKRRFYVSQLISFLEDGAAPFVDYIKAGGHFGVLPASHQTSDLKEQMEHPISVEPAKRVMAAHSSIEAKVNTDFIQFSLMETIGLHDVTSENVTTVVNSSFLAARRRDFLEKIFSSETREGTASNFYTTVASGIFCPLTFSQPLTAMYGGGYGQLVRHIEQISEN</sequence>
<dbReference type="Proteomes" id="UP000195570">
    <property type="component" value="Unassembled WGS sequence"/>
</dbReference>
<comment type="caution">
    <text evidence="1">The sequence shown here is derived from an EMBL/GenBank/DDBJ whole genome shotgun (WGS) entry which is preliminary data.</text>
</comment>
<evidence type="ECO:0000313" key="2">
    <source>
        <dbReference type="Proteomes" id="UP000195570"/>
    </source>
</evidence>
<name>A0A1G4IGC7_TRYEQ</name>
<proteinExistence type="predicted"/>
<dbReference type="VEuPathDB" id="TriTrypDB:TEOVI_000302700"/>
<dbReference type="EMBL" id="CZPT02001628">
    <property type="protein sequence ID" value="SCU71446.1"/>
    <property type="molecule type" value="Genomic_DNA"/>
</dbReference>
<reference evidence="1" key="1">
    <citation type="submission" date="2016-09" db="EMBL/GenBank/DDBJ databases">
        <authorList>
            <person name="Hebert L."/>
            <person name="Moumen B."/>
        </authorList>
    </citation>
    <scope>NUCLEOTIDE SEQUENCE [LARGE SCALE GENOMIC DNA]</scope>
    <source>
        <strain evidence="1">OVI</strain>
    </source>
</reference>
<gene>
    <name evidence="1" type="ORF">TEOVI_000302700</name>
</gene>
<keyword evidence="2" id="KW-1185">Reference proteome</keyword>
<protein>
    <submittedName>
        <fullName evidence="1">Uncharacterized protein</fullName>
    </submittedName>
</protein>
<evidence type="ECO:0000313" key="1">
    <source>
        <dbReference type="EMBL" id="SCU71446.1"/>
    </source>
</evidence>
<dbReference type="AlphaFoldDB" id="A0A1G4IGC7"/>
<dbReference type="GeneID" id="92376967"/>
<dbReference type="RefSeq" id="XP_067082113.1">
    <property type="nucleotide sequence ID" value="XM_067226012.1"/>
</dbReference>